<evidence type="ECO:0000313" key="1">
    <source>
        <dbReference type="EMBL" id="RHN06378.1"/>
    </source>
</evidence>
<organism evidence="1 2">
    <name type="scientific">Roseburia intestinalis</name>
    <dbReference type="NCBI Taxonomy" id="166486"/>
    <lineage>
        <taxon>Bacteria</taxon>
        <taxon>Bacillati</taxon>
        <taxon>Bacillota</taxon>
        <taxon>Clostridia</taxon>
        <taxon>Lachnospirales</taxon>
        <taxon>Lachnospiraceae</taxon>
        <taxon>Roseburia</taxon>
    </lineage>
</organism>
<dbReference type="EMBL" id="QRQN01000016">
    <property type="protein sequence ID" value="RHN06378.1"/>
    <property type="molecule type" value="Genomic_DNA"/>
</dbReference>
<reference evidence="1 2" key="1">
    <citation type="submission" date="2018-08" db="EMBL/GenBank/DDBJ databases">
        <title>A genome reference for cultivated species of the human gut microbiota.</title>
        <authorList>
            <person name="Zou Y."/>
            <person name="Xue W."/>
            <person name="Luo G."/>
        </authorList>
    </citation>
    <scope>NUCLEOTIDE SEQUENCE [LARGE SCALE GENOMIC DNA]</scope>
    <source>
        <strain evidence="1 2">AF31-21AC</strain>
    </source>
</reference>
<evidence type="ECO:0000313" key="2">
    <source>
        <dbReference type="Proteomes" id="UP000283586"/>
    </source>
</evidence>
<dbReference type="AlphaFoldDB" id="A0A3R6KQV6"/>
<gene>
    <name evidence="1" type="ORF">DWZ31_13225</name>
</gene>
<accession>A0A3R6KQV6</accession>
<dbReference type="Proteomes" id="UP000283586">
    <property type="component" value="Unassembled WGS sequence"/>
</dbReference>
<name>A0A3R6KQV6_9FIRM</name>
<protein>
    <submittedName>
        <fullName evidence="1">Uncharacterized protein</fullName>
    </submittedName>
</protein>
<comment type="caution">
    <text evidence="1">The sequence shown here is derived from an EMBL/GenBank/DDBJ whole genome shotgun (WGS) entry which is preliminary data.</text>
</comment>
<proteinExistence type="predicted"/>
<sequence>MRSKGFVSAFFIATTSGHSVQKWKGKEMNRKNMKKLLLAVITVVIVTKIARDIMKARKQKENIHADTFEDFYEEEMNWWDKDLEEGEE</sequence>